<proteinExistence type="predicted"/>
<keyword evidence="3" id="KW-1185">Reference proteome</keyword>
<protein>
    <submittedName>
        <fullName evidence="2">Uncharacterized protein</fullName>
    </submittedName>
</protein>
<gene>
    <name evidence="2" type="ORF">Tco_1005317</name>
</gene>
<reference evidence="2" key="1">
    <citation type="journal article" date="2022" name="Int. J. Mol. Sci.">
        <title>Draft Genome of Tanacetum Coccineum: Genomic Comparison of Closely Related Tanacetum-Family Plants.</title>
        <authorList>
            <person name="Yamashiro T."/>
            <person name="Shiraishi A."/>
            <person name="Nakayama K."/>
            <person name="Satake H."/>
        </authorList>
    </citation>
    <scope>NUCLEOTIDE SEQUENCE</scope>
</reference>
<evidence type="ECO:0000256" key="1">
    <source>
        <dbReference type="SAM" id="MobiDB-lite"/>
    </source>
</evidence>
<feature type="compositionally biased region" description="Basic and acidic residues" evidence="1">
    <location>
        <begin position="80"/>
        <end position="94"/>
    </location>
</feature>
<evidence type="ECO:0000313" key="2">
    <source>
        <dbReference type="EMBL" id="GJT61784.1"/>
    </source>
</evidence>
<evidence type="ECO:0000313" key="3">
    <source>
        <dbReference type="Proteomes" id="UP001151760"/>
    </source>
</evidence>
<reference evidence="2" key="2">
    <citation type="submission" date="2022-01" db="EMBL/GenBank/DDBJ databases">
        <authorList>
            <person name="Yamashiro T."/>
            <person name="Shiraishi A."/>
            <person name="Satake H."/>
            <person name="Nakayama K."/>
        </authorList>
    </citation>
    <scope>NUCLEOTIDE SEQUENCE</scope>
</reference>
<organism evidence="2 3">
    <name type="scientific">Tanacetum coccineum</name>
    <dbReference type="NCBI Taxonomy" id="301880"/>
    <lineage>
        <taxon>Eukaryota</taxon>
        <taxon>Viridiplantae</taxon>
        <taxon>Streptophyta</taxon>
        <taxon>Embryophyta</taxon>
        <taxon>Tracheophyta</taxon>
        <taxon>Spermatophyta</taxon>
        <taxon>Magnoliopsida</taxon>
        <taxon>eudicotyledons</taxon>
        <taxon>Gunneridae</taxon>
        <taxon>Pentapetalae</taxon>
        <taxon>asterids</taxon>
        <taxon>campanulids</taxon>
        <taxon>Asterales</taxon>
        <taxon>Asteraceae</taxon>
        <taxon>Asteroideae</taxon>
        <taxon>Anthemideae</taxon>
        <taxon>Anthemidinae</taxon>
        <taxon>Tanacetum</taxon>
    </lineage>
</organism>
<dbReference type="Proteomes" id="UP001151760">
    <property type="component" value="Unassembled WGS sequence"/>
</dbReference>
<name>A0ABQ5FF38_9ASTR</name>
<feature type="compositionally biased region" description="Polar residues" evidence="1">
    <location>
        <begin position="65"/>
        <end position="79"/>
    </location>
</feature>
<comment type="caution">
    <text evidence="2">The sequence shown here is derived from an EMBL/GenBank/DDBJ whole genome shotgun (WGS) entry which is preliminary data.</text>
</comment>
<dbReference type="EMBL" id="BQNB010017319">
    <property type="protein sequence ID" value="GJT61784.1"/>
    <property type="molecule type" value="Genomic_DNA"/>
</dbReference>
<feature type="region of interest" description="Disordered" evidence="1">
    <location>
        <begin position="57"/>
        <end position="94"/>
    </location>
</feature>
<accession>A0ABQ5FF38</accession>
<sequence length="94" mass="10522">MATFSCAKLEKGCQNPFIIAIVYNDALTSEPEVSSDFENEFPAIVYNDALTSEAEVSSEPMVRISQKSQENSHKQANTDTRIRRVQKEAKDPKP</sequence>